<reference evidence="2 3" key="1">
    <citation type="submission" date="2024-03" db="EMBL/GenBank/DDBJ databases">
        <title>The Acrasis kona genome and developmental transcriptomes reveal deep origins of eukaryotic multicellular pathways.</title>
        <authorList>
            <person name="Sheikh S."/>
            <person name="Fu C.-J."/>
            <person name="Brown M.W."/>
            <person name="Baldauf S.L."/>
        </authorList>
    </citation>
    <scope>NUCLEOTIDE SEQUENCE [LARGE SCALE GENOMIC DNA]</scope>
    <source>
        <strain evidence="2 3">ATCC MYA-3509</strain>
    </source>
</reference>
<feature type="region of interest" description="Disordered" evidence="1">
    <location>
        <begin position="85"/>
        <end position="106"/>
    </location>
</feature>
<evidence type="ECO:0008006" key="4">
    <source>
        <dbReference type="Google" id="ProtNLM"/>
    </source>
</evidence>
<dbReference type="Proteomes" id="UP001431209">
    <property type="component" value="Unassembled WGS sequence"/>
</dbReference>
<gene>
    <name evidence="2" type="ORF">AKO1_007948</name>
</gene>
<evidence type="ECO:0000256" key="1">
    <source>
        <dbReference type="SAM" id="MobiDB-lite"/>
    </source>
</evidence>
<dbReference type="AlphaFoldDB" id="A0AAW2YSA3"/>
<evidence type="ECO:0000313" key="2">
    <source>
        <dbReference type="EMBL" id="KAL0479047.1"/>
    </source>
</evidence>
<proteinExistence type="predicted"/>
<sequence length="121" mass="13598">MSGTQSYDAQLNKLRFTLSQHVQSLSQAITKEPQQGSGDTETKFAQVKVTYDEFQVACDQLMHQLINARRNLFEHAVYAHQTLEAKKTQTTGGQPSAPTNLTDEEMQSATIFLKDQANYTK</sequence>
<organism evidence="2 3">
    <name type="scientific">Acrasis kona</name>
    <dbReference type="NCBI Taxonomy" id="1008807"/>
    <lineage>
        <taxon>Eukaryota</taxon>
        <taxon>Discoba</taxon>
        <taxon>Heterolobosea</taxon>
        <taxon>Tetramitia</taxon>
        <taxon>Eutetramitia</taxon>
        <taxon>Acrasidae</taxon>
        <taxon>Acrasis</taxon>
    </lineage>
</organism>
<name>A0AAW2YSA3_9EUKA</name>
<accession>A0AAW2YSA3</accession>
<evidence type="ECO:0000313" key="3">
    <source>
        <dbReference type="Proteomes" id="UP001431209"/>
    </source>
</evidence>
<protein>
    <recommendedName>
        <fullName evidence="4">Mediator complex subunit 29</fullName>
    </recommendedName>
</protein>
<dbReference type="EMBL" id="JAOPGA020000496">
    <property type="protein sequence ID" value="KAL0479047.1"/>
    <property type="molecule type" value="Genomic_DNA"/>
</dbReference>
<keyword evidence="3" id="KW-1185">Reference proteome</keyword>
<comment type="caution">
    <text evidence="2">The sequence shown here is derived from an EMBL/GenBank/DDBJ whole genome shotgun (WGS) entry which is preliminary data.</text>
</comment>
<feature type="compositionally biased region" description="Polar residues" evidence="1">
    <location>
        <begin position="88"/>
        <end position="101"/>
    </location>
</feature>